<dbReference type="STRING" id="915059.NH26_14025"/>
<dbReference type="EMBL" id="JRYR02000001">
    <property type="protein sequence ID" value="OHX67382.1"/>
    <property type="molecule type" value="Genomic_DNA"/>
</dbReference>
<dbReference type="AlphaFoldDB" id="A0A1S1Z2B9"/>
<keyword evidence="2" id="KW-1185">Reference proteome</keyword>
<comment type="caution">
    <text evidence="1">The sequence shown here is derived from an EMBL/GenBank/DDBJ whole genome shotgun (WGS) entry which is preliminary data.</text>
</comment>
<dbReference type="OrthoDB" id="957470at2"/>
<sequence>MSSIAEYQREVANDWADYVIYKMAQALAQSGVGVSRKDILKLNNALVRDLKTSEGGYAFGIKFADAGRYIDMTRINYRGSGHSSGQSFLDTLKDWVETVGPDNFKYVPGYKNNPKAAAELTVDKKIERIALGIFKHKMDNSSHDRKAWWTKEFYVAIPSLYGKLAHAYGVETARTFREIAEK</sequence>
<gene>
    <name evidence="1" type="ORF">NH26_14025</name>
</gene>
<accession>A0A1S1Z2B9</accession>
<proteinExistence type="predicted"/>
<evidence type="ECO:0000313" key="2">
    <source>
        <dbReference type="Proteomes" id="UP000179797"/>
    </source>
</evidence>
<dbReference type="RefSeq" id="WP_044229017.1">
    <property type="nucleotide sequence ID" value="NZ_JRYR02000001.1"/>
</dbReference>
<organism evidence="1 2">
    <name type="scientific">Flammeovirga pacifica</name>
    <dbReference type="NCBI Taxonomy" id="915059"/>
    <lineage>
        <taxon>Bacteria</taxon>
        <taxon>Pseudomonadati</taxon>
        <taxon>Bacteroidota</taxon>
        <taxon>Cytophagia</taxon>
        <taxon>Cytophagales</taxon>
        <taxon>Flammeovirgaceae</taxon>
        <taxon>Flammeovirga</taxon>
    </lineage>
</organism>
<reference evidence="1 2" key="1">
    <citation type="journal article" date="2012" name="Int. J. Syst. Evol. Microbiol.">
        <title>Flammeovirga pacifica sp. nov., isolated from deep-sea sediment.</title>
        <authorList>
            <person name="Xu H."/>
            <person name="Fu Y."/>
            <person name="Yang N."/>
            <person name="Ding Z."/>
            <person name="Lai Q."/>
            <person name="Zeng R."/>
        </authorList>
    </citation>
    <scope>NUCLEOTIDE SEQUENCE [LARGE SCALE GENOMIC DNA]</scope>
    <source>
        <strain evidence="2">DSM 24597 / LMG 26175 / WPAGA1</strain>
    </source>
</reference>
<dbReference type="Proteomes" id="UP000179797">
    <property type="component" value="Unassembled WGS sequence"/>
</dbReference>
<name>A0A1S1Z2B9_FLAPC</name>
<protein>
    <submittedName>
        <fullName evidence="1">Uncharacterized protein</fullName>
    </submittedName>
</protein>
<evidence type="ECO:0000313" key="1">
    <source>
        <dbReference type="EMBL" id="OHX67382.1"/>
    </source>
</evidence>